<keyword evidence="2" id="KW-1185">Reference proteome</keyword>
<dbReference type="Proteomes" id="UP000694404">
    <property type="component" value="Unplaced"/>
</dbReference>
<sequence length="97" mass="10917">FLKGRSGQKLDTWQPYPEYVPRRSGVIALSDFSSCWNCKGPWASGNKCLKLGSLGAFEDQACYFTPSCCEGELAKLMHRWRRAGFTQQNLSSDLFSV</sequence>
<organism evidence="1 2">
    <name type="scientific">Chelonoidis abingdonii</name>
    <name type="common">Abingdon island giant tortoise</name>
    <name type="synonym">Testudo abingdonii</name>
    <dbReference type="NCBI Taxonomy" id="106734"/>
    <lineage>
        <taxon>Eukaryota</taxon>
        <taxon>Metazoa</taxon>
        <taxon>Chordata</taxon>
        <taxon>Craniata</taxon>
        <taxon>Vertebrata</taxon>
        <taxon>Euteleostomi</taxon>
        <taxon>Archelosauria</taxon>
        <taxon>Testudinata</taxon>
        <taxon>Testudines</taxon>
        <taxon>Cryptodira</taxon>
        <taxon>Durocryptodira</taxon>
        <taxon>Testudinoidea</taxon>
        <taxon>Testudinidae</taxon>
        <taxon>Chelonoidis</taxon>
    </lineage>
</organism>
<protein>
    <submittedName>
        <fullName evidence="1">Uncharacterized protein</fullName>
    </submittedName>
</protein>
<name>A0A8C0QPY3_CHEAB</name>
<evidence type="ECO:0000313" key="2">
    <source>
        <dbReference type="Proteomes" id="UP000694404"/>
    </source>
</evidence>
<dbReference type="AlphaFoldDB" id="A0A8C0QPY3"/>
<evidence type="ECO:0000313" key="1">
    <source>
        <dbReference type="Ensembl" id="ENSCABP00000027668.1"/>
    </source>
</evidence>
<proteinExistence type="predicted"/>
<accession>A0A8C0QPY3</accession>
<reference evidence="1" key="2">
    <citation type="submission" date="2025-09" db="UniProtKB">
        <authorList>
            <consortium name="Ensembl"/>
        </authorList>
    </citation>
    <scope>IDENTIFICATION</scope>
</reference>
<reference evidence="1" key="1">
    <citation type="submission" date="2025-08" db="UniProtKB">
        <authorList>
            <consortium name="Ensembl"/>
        </authorList>
    </citation>
    <scope>IDENTIFICATION</scope>
</reference>
<dbReference type="Ensembl" id="ENSCABT00000030309.1">
    <property type="protein sequence ID" value="ENSCABP00000027668.1"/>
    <property type="gene ID" value="ENSCABG00000020340.1"/>
</dbReference>